<dbReference type="EMBL" id="JAVLVU010000001">
    <property type="protein sequence ID" value="MDT3402957.1"/>
    <property type="molecule type" value="Genomic_DNA"/>
</dbReference>
<feature type="transmembrane region" description="Helical" evidence="1">
    <location>
        <begin position="16"/>
        <end position="36"/>
    </location>
</feature>
<gene>
    <name evidence="2" type="ORF">QE417_002029</name>
</gene>
<feature type="transmembrane region" description="Helical" evidence="1">
    <location>
        <begin position="42"/>
        <end position="60"/>
    </location>
</feature>
<evidence type="ECO:0000313" key="3">
    <source>
        <dbReference type="Proteomes" id="UP001258315"/>
    </source>
</evidence>
<protein>
    <submittedName>
        <fullName evidence="2">Uncharacterized protein</fullName>
    </submittedName>
</protein>
<reference evidence="3" key="1">
    <citation type="submission" date="2023-07" db="EMBL/GenBank/DDBJ databases">
        <title>Functional and genomic diversity of the sorghum phyllosphere microbiome.</title>
        <authorList>
            <person name="Shade A."/>
        </authorList>
    </citation>
    <scope>NUCLEOTIDE SEQUENCE [LARGE SCALE GENOMIC DNA]</scope>
    <source>
        <strain evidence="3">SORGH_AS_0422</strain>
    </source>
</reference>
<accession>A0ABU3GT73</accession>
<dbReference type="Proteomes" id="UP001258315">
    <property type="component" value="Unassembled WGS sequence"/>
</dbReference>
<evidence type="ECO:0000313" key="2">
    <source>
        <dbReference type="EMBL" id="MDT3402957.1"/>
    </source>
</evidence>
<feature type="transmembrane region" description="Helical" evidence="1">
    <location>
        <begin position="76"/>
        <end position="97"/>
    </location>
</feature>
<evidence type="ECO:0000256" key="1">
    <source>
        <dbReference type="SAM" id="Phobius"/>
    </source>
</evidence>
<keyword evidence="1" id="KW-0472">Membrane</keyword>
<keyword evidence="1" id="KW-0812">Transmembrane</keyword>
<comment type="caution">
    <text evidence="2">The sequence shown here is derived from an EMBL/GenBank/DDBJ whole genome shotgun (WGS) entry which is preliminary data.</text>
</comment>
<keyword evidence="3" id="KW-1185">Reference proteome</keyword>
<keyword evidence="1" id="KW-1133">Transmembrane helix</keyword>
<organism evidence="2 3">
    <name type="scientific">Mucilaginibacter terrae</name>
    <dbReference type="NCBI Taxonomy" id="1955052"/>
    <lineage>
        <taxon>Bacteria</taxon>
        <taxon>Pseudomonadati</taxon>
        <taxon>Bacteroidota</taxon>
        <taxon>Sphingobacteriia</taxon>
        <taxon>Sphingobacteriales</taxon>
        <taxon>Sphingobacteriaceae</taxon>
        <taxon>Mucilaginibacter</taxon>
    </lineage>
</organism>
<name>A0ABU3GT73_9SPHI</name>
<dbReference type="RefSeq" id="WP_311949647.1">
    <property type="nucleotide sequence ID" value="NZ_JAVLVU010000001.1"/>
</dbReference>
<sequence length="105" mass="12125">MREQPGMVFRNRNYSIQALVSLITANYIVFALLVQMCVSCTGIHWFLWVGLAGLAWYNYYTIRRNLEEFEEKRTQIIYLASIAGMGILYYLLGVVALHCDLVKPV</sequence>
<proteinExistence type="predicted"/>